<evidence type="ECO:0000256" key="1">
    <source>
        <dbReference type="SAM" id="SignalP"/>
    </source>
</evidence>
<proteinExistence type="predicted"/>
<reference evidence="2" key="2">
    <citation type="journal article" date="2024" name="Plant">
        <title>Genomic evolution and insights into agronomic trait innovations of Sesamum species.</title>
        <authorList>
            <person name="Miao H."/>
            <person name="Wang L."/>
            <person name="Qu L."/>
            <person name="Liu H."/>
            <person name="Sun Y."/>
            <person name="Le M."/>
            <person name="Wang Q."/>
            <person name="Wei S."/>
            <person name="Zheng Y."/>
            <person name="Lin W."/>
            <person name="Duan Y."/>
            <person name="Cao H."/>
            <person name="Xiong S."/>
            <person name="Wang X."/>
            <person name="Wei L."/>
            <person name="Li C."/>
            <person name="Ma Q."/>
            <person name="Ju M."/>
            <person name="Zhao R."/>
            <person name="Li G."/>
            <person name="Mu C."/>
            <person name="Tian Q."/>
            <person name="Mei H."/>
            <person name="Zhang T."/>
            <person name="Gao T."/>
            <person name="Zhang H."/>
        </authorList>
    </citation>
    <scope>NUCLEOTIDE SEQUENCE</scope>
    <source>
        <strain evidence="2">KEN1</strain>
    </source>
</reference>
<feature type="chain" id="PRO_5043677303" evidence="1">
    <location>
        <begin position="24"/>
        <end position="115"/>
    </location>
</feature>
<accession>A0AAW2WHR7</accession>
<reference evidence="2" key="1">
    <citation type="submission" date="2020-06" db="EMBL/GenBank/DDBJ databases">
        <authorList>
            <person name="Li T."/>
            <person name="Hu X."/>
            <person name="Zhang T."/>
            <person name="Song X."/>
            <person name="Zhang H."/>
            <person name="Dai N."/>
            <person name="Sheng W."/>
            <person name="Hou X."/>
            <person name="Wei L."/>
        </authorList>
    </citation>
    <scope>NUCLEOTIDE SEQUENCE</scope>
    <source>
        <strain evidence="2">KEN1</strain>
        <tissue evidence="2">Leaf</tissue>
    </source>
</reference>
<evidence type="ECO:0000313" key="2">
    <source>
        <dbReference type="EMBL" id="KAL0439967.1"/>
    </source>
</evidence>
<dbReference type="AlphaFoldDB" id="A0AAW2WHR7"/>
<name>A0AAW2WHR7_9LAMI</name>
<feature type="signal peptide" evidence="1">
    <location>
        <begin position="1"/>
        <end position="23"/>
    </location>
</feature>
<organism evidence="2">
    <name type="scientific">Sesamum latifolium</name>
    <dbReference type="NCBI Taxonomy" id="2727402"/>
    <lineage>
        <taxon>Eukaryota</taxon>
        <taxon>Viridiplantae</taxon>
        <taxon>Streptophyta</taxon>
        <taxon>Embryophyta</taxon>
        <taxon>Tracheophyta</taxon>
        <taxon>Spermatophyta</taxon>
        <taxon>Magnoliopsida</taxon>
        <taxon>eudicotyledons</taxon>
        <taxon>Gunneridae</taxon>
        <taxon>Pentapetalae</taxon>
        <taxon>asterids</taxon>
        <taxon>lamiids</taxon>
        <taxon>Lamiales</taxon>
        <taxon>Pedaliaceae</taxon>
        <taxon>Sesamum</taxon>
    </lineage>
</organism>
<sequence>MGKTHLFGVILVLFLVLGDGCAAAKPMYSWRLIHRFSDEARSLWVSRGESGGSNKTTSWPEKKSFAHMRMLLGNDLKRQRLRLGAQNQLLVTSQGGRTVNYGNDMGCCAFEQCAF</sequence>
<dbReference type="EMBL" id="JACGWN010000008">
    <property type="protein sequence ID" value="KAL0439967.1"/>
    <property type="molecule type" value="Genomic_DNA"/>
</dbReference>
<gene>
    <name evidence="2" type="ORF">Slati_2479700</name>
</gene>
<protein>
    <submittedName>
        <fullName evidence="2">Uncharacterized protein</fullName>
    </submittedName>
</protein>
<keyword evidence="1" id="KW-0732">Signal</keyword>
<comment type="caution">
    <text evidence="2">The sequence shown here is derived from an EMBL/GenBank/DDBJ whole genome shotgun (WGS) entry which is preliminary data.</text>
</comment>